<organism evidence="7 8">
    <name type="scientific">Candidatus Eisenbergiella intestinigallinarum</name>
    <dbReference type="NCBI Taxonomy" id="2838549"/>
    <lineage>
        <taxon>Bacteria</taxon>
        <taxon>Bacillati</taxon>
        <taxon>Bacillota</taxon>
        <taxon>Clostridia</taxon>
        <taxon>Lachnospirales</taxon>
        <taxon>Lachnospiraceae</taxon>
        <taxon>Eisenbergiella</taxon>
    </lineage>
</organism>
<protein>
    <submittedName>
        <fullName evidence="7">ABC transporter ATP-binding protein</fullName>
    </submittedName>
</protein>
<sequence length="331" mass="37184">MIIQMKGLTKAYGEKKAVDNLTLGIKRGEVFGLLGPNGAGKTTTTLMLLGLTEPTAGSAFIDGKNCTRDPLAVKKIVGYLPDSVGFYLDMTGRENLRFTGRLNGLGGNELEERINTLLERVGMTYAADQKTGTYSRGMRQRLGVADVLIKDPKVVIMDEPTLGIDPQGVRDLMSLIRHMAEDDGMTVLISSHQLYQVQQICDRVGLFVDGRLIACGRIDELAKRMQQEGHCVLEIAAVPDDSDFMKLLKEIGNVDKVEHNGEFYVVYSRMDLRRELVRRAMQSGYTISHLRQRGSDLDEIYRRYFEKGEDKGDGQHDQKKSRRLFAFRKNQ</sequence>
<dbReference type="InterPro" id="IPR027417">
    <property type="entry name" value="P-loop_NTPase"/>
</dbReference>
<feature type="domain" description="ABC transporter" evidence="6">
    <location>
        <begin position="3"/>
        <end position="234"/>
    </location>
</feature>
<dbReference type="Pfam" id="PF00005">
    <property type="entry name" value="ABC_tran"/>
    <property type="match status" value="1"/>
</dbReference>
<feature type="region of interest" description="Disordered" evidence="5">
    <location>
        <begin position="309"/>
        <end position="331"/>
    </location>
</feature>
<dbReference type="Proteomes" id="UP000823922">
    <property type="component" value="Unassembled WGS sequence"/>
</dbReference>
<comment type="caution">
    <text evidence="7">The sequence shown here is derived from an EMBL/GenBank/DDBJ whole genome shotgun (WGS) entry which is preliminary data.</text>
</comment>
<dbReference type="GO" id="GO:0016887">
    <property type="term" value="F:ATP hydrolysis activity"/>
    <property type="evidence" value="ECO:0007669"/>
    <property type="project" value="InterPro"/>
</dbReference>
<reference evidence="7" key="2">
    <citation type="submission" date="2021-04" db="EMBL/GenBank/DDBJ databases">
        <authorList>
            <person name="Gilroy R."/>
        </authorList>
    </citation>
    <scope>NUCLEOTIDE SEQUENCE</scope>
    <source>
        <strain evidence="7">ChiBcec1-1630</strain>
    </source>
</reference>
<dbReference type="PROSITE" id="PS50893">
    <property type="entry name" value="ABC_TRANSPORTER_2"/>
    <property type="match status" value="1"/>
</dbReference>
<evidence type="ECO:0000313" key="8">
    <source>
        <dbReference type="Proteomes" id="UP000823922"/>
    </source>
</evidence>
<dbReference type="GO" id="GO:0005524">
    <property type="term" value="F:ATP binding"/>
    <property type="evidence" value="ECO:0007669"/>
    <property type="project" value="UniProtKB-KW"/>
</dbReference>
<name>A0A9D2TQF3_9FIRM</name>
<dbReference type="SMART" id="SM00382">
    <property type="entry name" value="AAA"/>
    <property type="match status" value="1"/>
</dbReference>
<evidence type="ECO:0000259" key="6">
    <source>
        <dbReference type="PROSITE" id="PS50893"/>
    </source>
</evidence>
<evidence type="ECO:0000256" key="1">
    <source>
        <dbReference type="ARBA" id="ARBA00005417"/>
    </source>
</evidence>
<feature type="compositionally biased region" description="Basic and acidic residues" evidence="5">
    <location>
        <begin position="309"/>
        <end position="318"/>
    </location>
</feature>
<keyword evidence="4 7" id="KW-0067">ATP-binding</keyword>
<evidence type="ECO:0000256" key="2">
    <source>
        <dbReference type="ARBA" id="ARBA00022448"/>
    </source>
</evidence>
<reference evidence="7" key="1">
    <citation type="journal article" date="2021" name="PeerJ">
        <title>Extensive microbial diversity within the chicken gut microbiome revealed by metagenomics and culture.</title>
        <authorList>
            <person name="Gilroy R."/>
            <person name="Ravi A."/>
            <person name="Getino M."/>
            <person name="Pursley I."/>
            <person name="Horton D.L."/>
            <person name="Alikhan N.F."/>
            <person name="Baker D."/>
            <person name="Gharbi K."/>
            <person name="Hall N."/>
            <person name="Watson M."/>
            <person name="Adriaenssens E.M."/>
            <person name="Foster-Nyarko E."/>
            <person name="Jarju S."/>
            <person name="Secka A."/>
            <person name="Antonio M."/>
            <person name="Oren A."/>
            <person name="Chaudhuri R.R."/>
            <person name="La Ragione R."/>
            <person name="Hildebrand F."/>
            <person name="Pallen M.J."/>
        </authorList>
    </citation>
    <scope>NUCLEOTIDE SEQUENCE</scope>
    <source>
        <strain evidence="7">ChiBcec1-1630</strain>
    </source>
</reference>
<feature type="compositionally biased region" description="Basic residues" evidence="5">
    <location>
        <begin position="319"/>
        <end position="331"/>
    </location>
</feature>
<dbReference type="EMBL" id="DWVS01000062">
    <property type="protein sequence ID" value="HJC86907.1"/>
    <property type="molecule type" value="Genomic_DNA"/>
</dbReference>
<dbReference type="InterPro" id="IPR003593">
    <property type="entry name" value="AAA+_ATPase"/>
</dbReference>
<accession>A0A9D2TQF3</accession>
<keyword evidence="2" id="KW-0813">Transport</keyword>
<comment type="similarity">
    <text evidence="1">Belongs to the ABC transporter superfamily.</text>
</comment>
<dbReference type="PANTHER" id="PTHR43335">
    <property type="entry name" value="ABC TRANSPORTER, ATP-BINDING PROTEIN"/>
    <property type="match status" value="1"/>
</dbReference>
<dbReference type="SUPFAM" id="SSF52540">
    <property type="entry name" value="P-loop containing nucleoside triphosphate hydrolases"/>
    <property type="match status" value="1"/>
</dbReference>
<gene>
    <name evidence="7" type="ORF">H9926_02695</name>
</gene>
<dbReference type="InterPro" id="IPR003439">
    <property type="entry name" value="ABC_transporter-like_ATP-bd"/>
</dbReference>
<evidence type="ECO:0000313" key="7">
    <source>
        <dbReference type="EMBL" id="HJC86907.1"/>
    </source>
</evidence>
<proteinExistence type="inferred from homology"/>
<dbReference type="PANTHER" id="PTHR43335:SF11">
    <property type="entry name" value="ABC TRANSPORTER RELATED"/>
    <property type="match status" value="1"/>
</dbReference>
<keyword evidence="3" id="KW-0547">Nucleotide-binding</keyword>
<evidence type="ECO:0000256" key="3">
    <source>
        <dbReference type="ARBA" id="ARBA00022741"/>
    </source>
</evidence>
<dbReference type="AlphaFoldDB" id="A0A9D2TQF3"/>
<dbReference type="Gene3D" id="3.40.50.300">
    <property type="entry name" value="P-loop containing nucleotide triphosphate hydrolases"/>
    <property type="match status" value="1"/>
</dbReference>
<evidence type="ECO:0000256" key="4">
    <source>
        <dbReference type="ARBA" id="ARBA00022840"/>
    </source>
</evidence>
<evidence type="ECO:0000256" key="5">
    <source>
        <dbReference type="SAM" id="MobiDB-lite"/>
    </source>
</evidence>